<keyword evidence="13 14" id="KW-0472">Membrane</keyword>
<dbReference type="InterPro" id="IPR029151">
    <property type="entry name" value="Sensor-like_sf"/>
</dbReference>
<sequence length="529" mass="59203">MKLPNRKLKLFTQMVLHISIVICTTTIVAAIFFTKIINDLSTQYLGHEAMSVAKLAAQDDRIIRAFKSENPSKEIQPITERMRKQTGASYIVIGNKQGIRYSHPNPKYIGKSMATSNQPVFKQHISIVYFGEGISGPAIKAKTPILDEKGKIIGVSSVGFLMVDVKKRILTYREEIIVLALLLLVMGVAASFFIARRIKQKMFGLEPEEISYVFKEKEAILESIRDGIIAVDSDFHVLSVNKRARELLSGNFPLHDSIIQTSRLREMIQEVIETKTGRSNQKILLGDQVFVIDFSIVSQMSEIAGVVLTIRTEIEIEQLFDEVSKIKSYSENIRALNHEFLNKLNTIYGLLSIEEYDKARDLISSEVEDRQDTIVFLMTAVKDPFLVACLLGKINRSKELKVDLNIDQESLLSELPESMDTKLLVSILGNIIDNAMEAAKEKHEVGATVIVSFTDIGRDLVFDIQDNGSGIPNEKQNTIFTEGYTSKEGKNRGIGLSIVKNSLEQLNGQVFITNSLLGGSKFTLVIPKR</sequence>
<dbReference type="EC" id="2.7.13.3" evidence="3"/>
<name>A0A4R5W0S6_9BACI</name>
<proteinExistence type="predicted"/>
<evidence type="ECO:0000256" key="3">
    <source>
        <dbReference type="ARBA" id="ARBA00012438"/>
    </source>
</evidence>
<dbReference type="Proteomes" id="UP000295132">
    <property type="component" value="Unassembled WGS sequence"/>
</dbReference>
<evidence type="ECO:0000256" key="6">
    <source>
        <dbReference type="ARBA" id="ARBA00022679"/>
    </source>
</evidence>
<feature type="transmembrane region" description="Helical" evidence="14">
    <location>
        <begin position="14"/>
        <end position="33"/>
    </location>
</feature>
<dbReference type="Gene3D" id="3.30.565.10">
    <property type="entry name" value="Histidine kinase-like ATPase, C-terminal domain"/>
    <property type="match status" value="1"/>
</dbReference>
<evidence type="ECO:0000256" key="11">
    <source>
        <dbReference type="ARBA" id="ARBA00022989"/>
    </source>
</evidence>
<evidence type="ECO:0000256" key="5">
    <source>
        <dbReference type="ARBA" id="ARBA00022553"/>
    </source>
</evidence>
<keyword evidence="8" id="KW-0547">Nucleotide-binding</keyword>
<dbReference type="RefSeq" id="WP_133332318.1">
    <property type="nucleotide sequence ID" value="NZ_SMYO01000001.1"/>
</dbReference>
<evidence type="ECO:0000256" key="8">
    <source>
        <dbReference type="ARBA" id="ARBA00022741"/>
    </source>
</evidence>
<dbReference type="PANTHER" id="PTHR43547">
    <property type="entry name" value="TWO-COMPONENT HISTIDINE KINASE"/>
    <property type="match status" value="1"/>
</dbReference>
<keyword evidence="7 14" id="KW-0812">Transmembrane</keyword>
<evidence type="ECO:0000256" key="2">
    <source>
        <dbReference type="ARBA" id="ARBA00004651"/>
    </source>
</evidence>
<evidence type="ECO:0000256" key="12">
    <source>
        <dbReference type="ARBA" id="ARBA00023012"/>
    </source>
</evidence>
<comment type="catalytic activity">
    <reaction evidence="1">
        <text>ATP + protein L-histidine = ADP + protein N-phospho-L-histidine.</text>
        <dbReference type="EC" id="2.7.13.3"/>
    </reaction>
</comment>
<evidence type="ECO:0000256" key="4">
    <source>
        <dbReference type="ARBA" id="ARBA00022475"/>
    </source>
</evidence>
<dbReference type="PROSITE" id="PS50109">
    <property type="entry name" value="HIS_KIN"/>
    <property type="match status" value="1"/>
</dbReference>
<dbReference type="InterPro" id="IPR004358">
    <property type="entry name" value="Sig_transdc_His_kin-like_C"/>
</dbReference>
<dbReference type="Pfam" id="PF17203">
    <property type="entry name" value="sCache_3_2"/>
    <property type="match status" value="1"/>
</dbReference>
<feature type="transmembrane region" description="Helical" evidence="14">
    <location>
        <begin position="176"/>
        <end position="195"/>
    </location>
</feature>
<reference evidence="16 17" key="1">
    <citation type="submission" date="2019-03" db="EMBL/GenBank/DDBJ databases">
        <title>Bacillus niacini sp. nov. a Nicotinate-Metabolizing Mesophile Isolated from Soil.</title>
        <authorList>
            <person name="Zhang G."/>
        </authorList>
    </citation>
    <scope>NUCLEOTIDE SEQUENCE [LARGE SCALE GENOMIC DNA]</scope>
    <source>
        <strain evidence="16 17">WN066</strain>
    </source>
</reference>
<dbReference type="GO" id="GO:0005886">
    <property type="term" value="C:plasma membrane"/>
    <property type="evidence" value="ECO:0007669"/>
    <property type="project" value="UniProtKB-SubCell"/>
</dbReference>
<dbReference type="InterPro" id="IPR005467">
    <property type="entry name" value="His_kinase_dom"/>
</dbReference>
<dbReference type="SUPFAM" id="SSF55874">
    <property type="entry name" value="ATPase domain of HSP90 chaperone/DNA topoisomerase II/histidine kinase"/>
    <property type="match status" value="1"/>
</dbReference>
<evidence type="ECO:0000256" key="7">
    <source>
        <dbReference type="ARBA" id="ARBA00022692"/>
    </source>
</evidence>
<dbReference type="Pfam" id="PF14689">
    <property type="entry name" value="SPOB_a"/>
    <property type="match status" value="1"/>
</dbReference>
<keyword evidence="9 16" id="KW-0418">Kinase</keyword>
<dbReference type="AlphaFoldDB" id="A0A4R5W0S6"/>
<dbReference type="SMART" id="SM00387">
    <property type="entry name" value="HATPase_c"/>
    <property type="match status" value="1"/>
</dbReference>
<dbReference type="EMBL" id="SMYO01000001">
    <property type="protein sequence ID" value="TDK64683.1"/>
    <property type="molecule type" value="Genomic_DNA"/>
</dbReference>
<keyword evidence="5" id="KW-0597">Phosphoprotein</keyword>
<evidence type="ECO:0000259" key="15">
    <source>
        <dbReference type="PROSITE" id="PS50109"/>
    </source>
</evidence>
<keyword evidence="11 14" id="KW-1133">Transmembrane helix</keyword>
<evidence type="ECO:0000256" key="9">
    <source>
        <dbReference type="ARBA" id="ARBA00022777"/>
    </source>
</evidence>
<accession>A0A4R5W0S6</accession>
<dbReference type="GO" id="GO:0005524">
    <property type="term" value="F:ATP binding"/>
    <property type="evidence" value="ECO:0007669"/>
    <property type="project" value="UniProtKB-KW"/>
</dbReference>
<dbReference type="Gene3D" id="3.30.450.20">
    <property type="entry name" value="PAS domain"/>
    <property type="match status" value="2"/>
</dbReference>
<evidence type="ECO:0000256" key="13">
    <source>
        <dbReference type="ARBA" id="ARBA00023136"/>
    </source>
</evidence>
<feature type="domain" description="Histidine kinase" evidence="15">
    <location>
        <begin position="335"/>
        <end position="529"/>
    </location>
</feature>
<comment type="subcellular location">
    <subcellularLocation>
        <location evidence="2">Cell membrane</location>
        <topology evidence="2">Multi-pass membrane protein</topology>
    </subcellularLocation>
</comment>
<dbReference type="SUPFAM" id="SSF55890">
    <property type="entry name" value="Sporulation response regulatory protein Spo0B"/>
    <property type="match status" value="1"/>
</dbReference>
<dbReference type="PANTHER" id="PTHR43547:SF10">
    <property type="entry name" value="SENSOR HISTIDINE KINASE DCUS"/>
    <property type="match status" value="1"/>
</dbReference>
<evidence type="ECO:0000313" key="17">
    <source>
        <dbReference type="Proteomes" id="UP000295132"/>
    </source>
</evidence>
<dbReference type="InterPro" id="IPR016120">
    <property type="entry name" value="Sig_transdc_His_kin_SpoOB"/>
</dbReference>
<dbReference type="InterPro" id="IPR033463">
    <property type="entry name" value="sCache_3"/>
</dbReference>
<keyword evidence="6" id="KW-0808">Transferase</keyword>
<dbReference type="PRINTS" id="PR00344">
    <property type="entry name" value="BCTRLSENSOR"/>
</dbReference>
<dbReference type="InterPro" id="IPR036890">
    <property type="entry name" value="HATPase_C_sf"/>
</dbReference>
<dbReference type="InterPro" id="IPR003594">
    <property type="entry name" value="HATPase_dom"/>
</dbReference>
<keyword evidence="12" id="KW-0902">Two-component regulatory system</keyword>
<dbReference type="GO" id="GO:0000155">
    <property type="term" value="F:phosphorelay sensor kinase activity"/>
    <property type="evidence" value="ECO:0007669"/>
    <property type="project" value="InterPro"/>
</dbReference>
<evidence type="ECO:0000256" key="14">
    <source>
        <dbReference type="SAM" id="Phobius"/>
    </source>
</evidence>
<dbReference type="InterPro" id="IPR039506">
    <property type="entry name" value="SPOB_a"/>
</dbReference>
<protein>
    <recommendedName>
        <fullName evidence="3">histidine kinase</fullName>
        <ecNumber evidence="3">2.7.13.3</ecNumber>
    </recommendedName>
</protein>
<dbReference type="Gene3D" id="1.10.287.130">
    <property type="match status" value="1"/>
</dbReference>
<evidence type="ECO:0000313" key="16">
    <source>
        <dbReference type="EMBL" id="TDK64683.1"/>
    </source>
</evidence>
<dbReference type="Pfam" id="PF02518">
    <property type="entry name" value="HATPase_c"/>
    <property type="match status" value="1"/>
</dbReference>
<gene>
    <name evidence="16" type="ORF">E2K98_00070</name>
</gene>
<keyword evidence="4" id="KW-1003">Cell membrane</keyword>
<organism evidence="16 17">
    <name type="scientific">Bacillus salipaludis</name>
    <dbReference type="NCBI Taxonomy" id="2547811"/>
    <lineage>
        <taxon>Bacteria</taxon>
        <taxon>Bacillati</taxon>
        <taxon>Bacillota</taxon>
        <taxon>Bacilli</taxon>
        <taxon>Bacillales</taxon>
        <taxon>Bacillaceae</taxon>
        <taxon>Bacillus</taxon>
    </lineage>
</organism>
<comment type="caution">
    <text evidence="16">The sequence shown here is derived from an EMBL/GenBank/DDBJ whole genome shotgun (WGS) entry which is preliminary data.</text>
</comment>
<keyword evidence="10" id="KW-0067">ATP-binding</keyword>
<dbReference type="SUPFAM" id="SSF103190">
    <property type="entry name" value="Sensory domain-like"/>
    <property type="match status" value="1"/>
</dbReference>
<evidence type="ECO:0000256" key="1">
    <source>
        <dbReference type="ARBA" id="ARBA00000085"/>
    </source>
</evidence>
<evidence type="ECO:0000256" key="10">
    <source>
        <dbReference type="ARBA" id="ARBA00022840"/>
    </source>
</evidence>